<dbReference type="Pfam" id="PF06985">
    <property type="entry name" value="HET"/>
    <property type="match status" value="1"/>
</dbReference>
<gene>
    <name evidence="3" type="ORF">FEQUK3_LOCUS11889</name>
</gene>
<dbReference type="EMBL" id="CAJSTJ010000195">
    <property type="protein sequence ID" value="CAG7566226.1"/>
    <property type="molecule type" value="Genomic_DNA"/>
</dbReference>
<comment type="caution">
    <text evidence="3">The sequence shown here is derived from an EMBL/GenBank/DDBJ whole genome shotgun (WGS) entry which is preliminary data.</text>
</comment>
<protein>
    <recommendedName>
        <fullName evidence="2">Heterokaryon incompatibility domain-containing protein</fullName>
    </recommendedName>
</protein>
<proteinExistence type="predicted"/>
<evidence type="ECO:0000256" key="1">
    <source>
        <dbReference type="SAM" id="MobiDB-lite"/>
    </source>
</evidence>
<dbReference type="AlphaFoldDB" id="A0A8J2NFG6"/>
<reference evidence="3" key="1">
    <citation type="submission" date="2021-05" db="EMBL/GenBank/DDBJ databases">
        <authorList>
            <person name="Khan N."/>
        </authorList>
    </citation>
    <scope>NUCLEOTIDE SEQUENCE</scope>
</reference>
<feature type="region of interest" description="Disordered" evidence="1">
    <location>
        <begin position="95"/>
        <end position="117"/>
    </location>
</feature>
<name>A0A8J2NFG6_FUSEQ</name>
<evidence type="ECO:0000259" key="2">
    <source>
        <dbReference type="Pfam" id="PF06985"/>
    </source>
</evidence>
<sequence length="1142" mass="133214">MHNWHSKQCRKPDVVIYEGLGLPTCMDCGEMAPPHEVDKDHQDELKIPLGSRRTGMHLNWPPNMAYTKKAYPLDRDGSLHGALNTYLDKLPCQNRADQETPRSLSQTISQSQPSLQSKPLYTQLHGSKVRLLRLSKGRFEDPVHGFLEVLDLESQEPNIEESGTLLVDDSSNRTEYEAVSYTWATSSGNRRKDHVIFIDRSWNMLPITENCFDALKNCRLEDRDRYLWIDSICINQSDISERTHQVGMMRGIYSAANRVLIYLSVDRINNSSRAVDDPEVLCLNPYFSRIWVVQEIGSAKKALVLYDRKSMSWEFFHANLQRLMTKRWIRHFGRPRQINDMGSFLALLEDTWDCHATDPRDKVFALLGLWKASLEPDYTLPPQAVYTGLAASFMTDEDKKLAGRVLDMASQGHSMPGLPSWVPDWSVKSQQLYQRTWTKASMYPWYKPSGGRARRQMFRVHGATGCLCAVAAAIDVLVPYLSSGFRVTSDGMSTATAGQIQVSMPLHVTSRCEPTDHIFSIYEYGFFMILRKKSDTHIYTFVGLCDYKVLATSETTSVDAIRYLNDWAWLLDGQKTWSWSKLGSWEHTHKCWLALREQQKVERRVSFRRLVYKAYFSGKMRSLADALRCYLRGGDSEAPQVPEYLRRQWTKTNENWLEADGLQVSIQRKCRANLRNILRGWESLEPTQESREATVLDSSMWLPLTSHWFNWTEHHDRDHLYSHYLPLAACISKQIPLPPLHLVDTPESRIPLLLDCNIETGLRQLQLVAQNYPLAAPVSVEKTRSYPIETSYKHNFRTEYFDAFLRWLSKPCSPGITYLRSSTNLNSKLVWETNFEVQKQIDVVHRRLDTNFDKHLDSWSKSPEDKTSLTDFFNLIYQEQFELLWIYAFYKAKSTKQAVIEFPLLNIGAQFARLFWWRFDRSIHKAYELLERRLPTDDQVEQEWNHCLKWLAQRNSRDHVSELPLYEPKFRPRPKDWADFPVDHRVYDFFSKLNYHGWFISTPLPGMREEDLEEPESEPTSHSKACFAKKRLSEIVHLEIQRRRLPEKVFSFLFSDTQSGQELLDLDHEKFQAMLDNDQPPFPSFSLAEGWRQKAKSWNDVEAYVSESEWHMTRLKLKLLGGWGMKTEEKRTWSIYKEIVVI</sequence>
<feature type="domain" description="Heterokaryon incompatibility" evidence="2">
    <location>
        <begin position="176"/>
        <end position="276"/>
    </location>
</feature>
<evidence type="ECO:0000313" key="4">
    <source>
        <dbReference type="Proteomes" id="UP000693738"/>
    </source>
</evidence>
<dbReference type="Proteomes" id="UP000693738">
    <property type="component" value="Unassembled WGS sequence"/>
</dbReference>
<evidence type="ECO:0000313" key="3">
    <source>
        <dbReference type="EMBL" id="CAG7566226.1"/>
    </source>
</evidence>
<dbReference type="InterPro" id="IPR052895">
    <property type="entry name" value="HetReg/Transcr_Mod"/>
</dbReference>
<dbReference type="InterPro" id="IPR010730">
    <property type="entry name" value="HET"/>
</dbReference>
<organism evidence="3 4">
    <name type="scientific">Fusarium equiseti</name>
    <name type="common">Fusarium scirpi</name>
    <dbReference type="NCBI Taxonomy" id="61235"/>
    <lineage>
        <taxon>Eukaryota</taxon>
        <taxon>Fungi</taxon>
        <taxon>Dikarya</taxon>
        <taxon>Ascomycota</taxon>
        <taxon>Pezizomycotina</taxon>
        <taxon>Sordariomycetes</taxon>
        <taxon>Hypocreomycetidae</taxon>
        <taxon>Hypocreales</taxon>
        <taxon>Nectriaceae</taxon>
        <taxon>Fusarium</taxon>
        <taxon>Fusarium incarnatum-equiseti species complex</taxon>
    </lineage>
</organism>
<dbReference type="PANTHER" id="PTHR24148">
    <property type="entry name" value="ANKYRIN REPEAT DOMAIN-CONTAINING PROTEIN 39 HOMOLOG-RELATED"/>
    <property type="match status" value="1"/>
</dbReference>
<dbReference type="PANTHER" id="PTHR24148:SF81">
    <property type="entry name" value="HETEROKARYON INCOMPATIBILITY DOMAIN-CONTAINING PROTEIN"/>
    <property type="match status" value="1"/>
</dbReference>
<accession>A0A8J2NFG6</accession>